<sequence length="457" mass="49727">MTENSRGSFGSKIGLILATAGGAVGLGNVWRFPYMAGQEGGAAFILVYIGCVLLLGIPCMISEFIIGRHGASNTARAYTKVANGNSWKWIGYLEVLTGFLITGYYAVVSGWCLQYVYASVMGELHGDPAFVANYFKDFSSDPIRPVMWTVVIFLICHFVIIHGVRGGIEKASKIMMPILFILLLIIVAAACLLPDAGKGVEFLLKPDFGKVDRGVFLGALGQSFYSLSIGMGCICTYASYFSRQTNLFKSALQISLIDFLVAILAGLMIFPAAFSVGVSPDSGPSLIFITLPNVFNEAFASIPVLGWLVSLLFYILLSLAALTSLMSLHEVNTSFFYEELKIDRKKGAIIVTVSCAIIGAFCSLSLGATDSLTFLGKTLFDWFDFVTGQIFLPIAGFLTCLFIGWHVPKKLVKDEFTNWGTLKGNLFGIYLFLVRFVCPILILLVFLNQLGILDGIL</sequence>
<keyword evidence="2" id="KW-0813">Transport</keyword>
<dbReference type="PROSITE" id="PS50267">
    <property type="entry name" value="NA_NEUROTRAN_SYMP_3"/>
    <property type="match status" value="1"/>
</dbReference>
<feature type="transmembrane region" description="Helical" evidence="6">
    <location>
        <begin position="42"/>
        <end position="66"/>
    </location>
</feature>
<keyword evidence="4 6" id="KW-1133">Transmembrane helix</keyword>
<reference evidence="7 8" key="1">
    <citation type="submission" date="2019-02" db="EMBL/GenBank/DDBJ databases">
        <title>Draft Genome Sequence of the Prevotella sp. BCRC 81118, Isolated from Human Feces.</title>
        <authorList>
            <person name="Huang C.-H."/>
        </authorList>
    </citation>
    <scope>NUCLEOTIDE SEQUENCE [LARGE SCALE GENOMIC DNA]</scope>
    <source>
        <strain evidence="7 8">BCRC 81118</strain>
    </source>
</reference>
<feature type="transmembrane region" description="Helical" evidence="6">
    <location>
        <begin position="426"/>
        <end position="447"/>
    </location>
</feature>
<keyword evidence="5 6" id="KW-0472">Membrane</keyword>
<feature type="transmembrane region" description="Helical" evidence="6">
    <location>
        <begin position="176"/>
        <end position="196"/>
    </location>
</feature>
<feature type="transmembrane region" description="Helical" evidence="6">
    <location>
        <begin position="386"/>
        <end position="405"/>
    </location>
</feature>
<comment type="caution">
    <text evidence="7">The sequence shown here is derived from an EMBL/GenBank/DDBJ whole genome shotgun (WGS) entry which is preliminary data.</text>
</comment>
<dbReference type="PRINTS" id="PR00176">
    <property type="entry name" value="NANEUSMPORT"/>
</dbReference>
<dbReference type="InterPro" id="IPR000175">
    <property type="entry name" value="Na/ntran_symport"/>
</dbReference>
<feature type="transmembrane region" description="Helical" evidence="6">
    <location>
        <begin position="146"/>
        <end position="164"/>
    </location>
</feature>
<dbReference type="Pfam" id="PF00209">
    <property type="entry name" value="SNF"/>
    <property type="match status" value="2"/>
</dbReference>
<dbReference type="PANTHER" id="PTHR42948">
    <property type="entry name" value="TRANSPORTER"/>
    <property type="match status" value="1"/>
</dbReference>
<feature type="transmembrane region" description="Helical" evidence="6">
    <location>
        <begin position="12"/>
        <end position="30"/>
    </location>
</feature>
<dbReference type="OrthoDB" id="9762833at2"/>
<evidence type="ECO:0000256" key="4">
    <source>
        <dbReference type="ARBA" id="ARBA00022989"/>
    </source>
</evidence>
<dbReference type="GeneID" id="302994878"/>
<protein>
    <submittedName>
        <fullName evidence="7">Sodium-dependent transporter</fullName>
    </submittedName>
</protein>
<dbReference type="AlphaFoldDB" id="A0A4Y8VPU0"/>
<feature type="transmembrane region" description="Helical" evidence="6">
    <location>
        <begin position="216"/>
        <end position="240"/>
    </location>
</feature>
<dbReference type="InterPro" id="IPR037272">
    <property type="entry name" value="SNS_sf"/>
</dbReference>
<evidence type="ECO:0000313" key="8">
    <source>
        <dbReference type="Proteomes" id="UP000297872"/>
    </source>
</evidence>
<dbReference type="RefSeq" id="WP_118118101.1">
    <property type="nucleotide sequence ID" value="NZ_SGVY01000012.1"/>
</dbReference>
<evidence type="ECO:0000256" key="1">
    <source>
        <dbReference type="ARBA" id="ARBA00004141"/>
    </source>
</evidence>
<evidence type="ECO:0000256" key="6">
    <source>
        <dbReference type="SAM" id="Phobius"/>
    </source>
</evidence>
<keyword evidence="8" id="KW-1185">Reference proteome</keyword>
<dbReference type="NCBIfam" id="NF037979">
    <property type="entry name" value="Na_transp"/>
    <property type="match status" value="1"/>
</dbReference>
<evidence type="ECO:0000256" key="5">
    <source>
        <dbReference type="ARBA" id="ARBA00023136"/>
    </source>
</evidence>
<gene>
    <name evidence="7" type="ORF">EXN75_06160</name>
</gene>
<name>A0A4Y8VPU0_9BACT</name>
<dbReference type="GO" id="GO:0016020">
    <property type="term" value="C:membrane"/>
    <property type="evidence" value="ECO:0007669"/>
    <property type="project" value="UniProtKB-SubCell"/>
</dbReference>
<keyword evidence="3 6" id="KW-0812">Transmembrane</keyword>
<organism evidence="7 8">
    <name type="scientific">Segatella hominis</name>
    <dbReference type="NCBI Taxonomy" id="2518605"/>
    <lineage>
        <taxon>Bacteria</taxon>
        <taxon>Pseudomonadati</taxon>
        <taxon>Bacteroidota</taxon>
        <taxon>Bacteroidia</taxon>
        <taxon>Bacteroidales</taxon>
        <taxon>Prevotellaceae</taxon>
        <taxon>Segatella</taxon>
    </lineage>
</organism>
<accession>A0A4Y8VPU0</accession>
<evidence type="ECO:0000256" key="3">
    <source>
        <dbReference type="ARBA" id="ARBA00022692"/>
    </source>
</evidence>
<feature type="transmembrane region" description="Helical" evidence="6">
    <location>
        <begin position="298"/>
        <end position="326"/>
    </location>
</feature>
<dbReference type="Proteomes" id="UP000297872">
    <property type="component" value="Unassembled WGS sequence"/>
</dbReference>
<feature type="transmembrane region" description="Helical" evidence="6">
    <location>
        <begin position="252"/>
        <end position="278"/>
    </location>
</feature>
<proteinExistence type="predicted"/>
<evidence type="ECO:0000256" key="2">
    <source>
        <dbReference type="ARBA" id="ARBA00022448"/>
    </source>
</evidence>
<dbReference type="SUPFAM" id="SSF161070">
    <property type="entry name" value="SNF-like"/>
    <property type="match status" value="1"/>
</dbReference>
<dbReference type="PANTHER" id="PTHR42948:SF1">
    <property type="entry name" value="TRANSPORTER"/>
    <property type="match status" value="1"/>
</dbReference>
<feature type="transmembrane region" description="Helical" evidence="6">
    <location>
        <begin position="347"/>
        <end position="366"/>
    </location>
</feature>
<evidence type="ECO:0000313" key="7">
    <source>
        <dbReference type="EMBL" id="TFH82510.1"/>
    </source>
</evidence>
<feature type="transmembrane region" description="Helical" evidence="6">
    <location>
        <begin position="87"/>
        <end position="107"/>
    </location>
</feature>
<dbReference type="InterPro" id="IPR047218">
    <property type="entry name" value="YocR/YhdH-like"/>
</dbReference>
<dbReference type="EMBL" id="SGVY01000012">
    <property type="protein sequence ID" value="TFH82510.1"/>
    <property type="molecule type" value="Genomic_DNA"/>
</dbReference>
<dbReference type="CDD" id="cd10336">
    <property type="entry name" value="SLC6sbd_Tyt1-Like"/>
    <property type="match status" value="1"/>
</dbReference>
<comment type="subcellular location">
    <subcellularLocation>
        <location evidence="1">Membrane</location>
        <topology evidence="1">Multi-pass membrane protein</topology>
    </subcellularLocation>
</comment>